<keyword evidence="4" id="KW-0223">Dioxygenase</keyword>
<keyword evidence="11" id="KW-1185">Reference proteome</keyword>
<dbReference type="PROSITE" id="PS50088">
    <property type="entry name" value="ANK_REPEAT"/>
    <property type="match status" value="2"/>
</dbReference>
<dbReference type="Proteomes" id="UP000285060">
    <property type="component" value="Unassembled WGS sequence"/>
</dbReference>
<reference evidence="10 11" key="1">
    <citation type="submission" date="2018-08" db="EMBL/GenBank/DDBJ databases">
        <title>Aphanomyces genome sequencing and annotation.</title>
        <authorList>
            <person name="Minardi D."/>
            <person name="Oidtmann B."/>
            <person name="Van Der Giezen M."/>
            <person name="Studholme D.J."/>
        </authorList>
    </citation>
    <scope>NUCLEOTIDE SEQUENCE [LARGE SCALE GENOMIC DNA]</scope>
    <source>
        <strain evidence="10 11">NJM0002</strain>
    </source>
</reference>
<dbReference type="InterPro" id="IPR036770">
    <property type="entry name" value="Ankyrin_rpt-contain_sf"/>
</dbReference>
<dbReference type="PANTHER" id="PTHR24198:SF165">
    <property type="entry name" value="ANKYRIN REPEAT-CONTAINING PROTEIN-RELATED"/>
    <property type="match status" value="1"/>
</dbReference>
<dbReference type="AlphaFoldDB" id="A0A3R6VES8"/>
<evidence type="ECO:0000313" key="11">
    <source>
        <dbReference type="Proteomes" id="UP000285060"/>
    </source>
</evidence>
<gene>
    <name evidence="10" type="ORF">DYB32_009789</name>
</gene>
<keyword evidence="2" id="KW-0479">Metal-binding</keyword>
<dbReference type="GO" id="GO:0031418">
    <property type="term" value="F:L-ascorbic acid binding"/>
    <property type="evidence" value="ECO:0007669"/>
    <property type="project" value="InterPro"/>
</dbReference>
<dbReference type="PROSITE" id="PS51471">
    <property type="entry name" value="FE2OG_OXY"/>
    <property type="match status" value="1"/>
</dbReference>
<dbReference type="Gene3D" id="1.25.40.20">
    <property type="entry name" value="Ankyrin repeat-containing domain"/>
    <property type="match status" value="1"/>
</dbReference>
<name>A0A3R6VES8_9STRA</name>
<evidence type="ECO:0000256" key="1">
    <source>
        <dbReference type="ARBA" id="ARBA00001961"/>
    </source>
</evidence>
<dbReference type="SUPFAM" id="SSF48403">
    <property type="entry name" value="Ankyrin repeat"/>
    <property type="match status" value="1"/>
</dbReference>
<evidence type="ECO:0000256" key="3">
    <source>
        <dbReference type="ARBA" id="ARBA00022737"/>
    </source>
</evidence>
<dbReference type="InterPro" id="IPR005123">
    <property type="entry name" value="Oxoglu/Fe-dep_dioxygenase_dom"/>
</dbReference>
<evidence type="ECO:0000256" key="7">
    <source>
        <dbReference type="ARBA" id="ARBA00023043"/>
    </source>
</evidence>
<comment type="cofactor">
    <cofactor evidence="1">
        <name>L-ascorbate</name>
        <dbReference type="ChEBI" id="CHEBI:38290"/>
    </cofactor>
</comment>
<feature type="domain" description="Fe2OG dioxygenase" evidence="9">
    <location>
        <begin position="101"/>
        <end position="216"/>
    </location>
</feature>
<keyword evidence="7 8" id="KW-0040">ANK repeat</keyword>
<dbReference type="SMART" id="SM00702">
    <property type="entry name" value="P4Hc"/>
    <property type="match status" value="1"/>
</dbReference>
<evidence type="ECO:0000256" key="5">
    <source>
        <dbReference type="ARBA" id="ARBA00023002"/>
    </source>
</evidence>
<dbReference type="PROSITE" id="PS50297">
    <property type="entry name" value="ANK_REP_REGION"/>
    <property type="match status" value="2"/>
</dbReference>
<dbReference type="Gene3D" id="2.60.120.620">
    <property type="entry name" value="q2cbj1_9rhob like domain"/>
    <property type="match status" value="1"/>
</dbReference>
<dbReference type="GO" id="GO:0051213">
    <property type="term" value="F:dioxygenase activity"/>
    <property type="evidence" value="ECO:0007669"/>
    <property type="project" value="UniProtKB-KW"/>
</dbReference>
<feature type="repeat" description="ANK" evidence="8">
    <location>
        <begin position="372"/>
        <end position="404"/>
    </location>
</feature>
<evidence type="ECO:0000259" key="9">
    <source>
        <dbReference type="PROSITE" id="PS51471"/>
    </source>
</evidence>
<dbReference type="VEuPathDB" id="FungiDB:H310_14653"/>
<keyword evidence="6" id="KW-0408">Iron</keyword>
<dbReference type="InterPro" id="IPR002110">
    <property type="entry name" value="Ankyrin_rpt"/>
</dbReference>
<dbReference type="PRINTS" id="PR01415">
    <property type="entry name" value="ANKYRIN"/>
</dbReference>
<dbReference type="InterPro" id="IPR006620">
    <property type="entry name" value="Pro_4_hyd_alph"/>
</dbReference>
<dbReference type="SMART" id="SM00248">
    <property type="entry name" value="ANK"/>
    <property type="match status" value="5"/>
</dbReference>
<dbReference type="Pfam" id="PF12796">
    <property type="entry name" value="Ank_2"/>
    <property type="match status" value="1"/>
</dbReference>
<organism evidence="10 11">
    <name type="scientific">Aphanomyces invadans</name>
    <dbReference type="NCBI Taxonomy" id="157072"/>
    <lineage>
        <taxon>Eukaryota</taxon>
        <taxon>Sar</taxon>
        <taxon>Stramenopiles</taxon>
        <taxon>Oomycota</taxon>
        <taxon>Saprolegniomycetes</taxon>
        <taxon>Saprolegniales</taxon>
        <taxon>Verrucalvaceae</taxon>
        <taxon>Aphanomyces</taxon>
    </lineage>
</organism>
<evidence type="ECO:0000256" key="2">
    <source>
        <dbReference type="ARBA" id="ARBA00022723"/>
    </source>
</evidence>
<keyword evidence="5" id="KW-0560">Oxidoreductase</keyword>
<keyword evidence="3" id="KW-0677">Repeat</keyword>
<proteinExistence type="predicted"/>
<sequence length="511" mass="56405">MATVCNLSYRTEMVDGVPGAFVLKSVLSLNECADLQDAVRLLHDEKAAVLHDEKKPRRPSQHHIPTQMDPFVLAEIMRRLHPYMPTHAGPSNRAPLATDTPFLSPFLRSYYYHESDFSMPHYDKSFTHHEGVRGRILNFSAYSILFYLNDGFEGGHTTFFTDKSTATIAARVAPCAGDVLVFPHGSFPGCFPNPFHEGSTVTCGEKLLIRTDLVFSTMNQRPKLVPSDMTAAQSNPARLSQLVQEGRVKSLGPGLDECRCGDLEGLQTQVAAGWNCHTSRDRHGSSGLLWAAGGTFLWHSNNFSFLFVGGHLAIVQYLIESLGMRPVDDVQAHRRGYDGRSALHWAARNGHNDVVEYLVVHGGQSANTPAGDGTTPFHLAVWQNHQSTCALLLQLGADPHAVNSHGCNACMWASQSSAGNITMLEYLSGLQLDFERINSNGQGCLHKAAQRCNWDVCRWLCQRLTAPAHFEPNKEELNVPSRLAAISGDDKLAVFLRAEEVAFWQRQSLAA</sequence>
<evidence type="ECO:0000256" key="6">
    <source>
        <dbReference type="ARBA" id="ARBA00023004"/>
    </source>
</evidence>
<dbReference type="EMBL" id="QUSY01002353">
    <property type="protein sequence ID" value="RHY21531.1"/>
    <property type="molecule type" value="Genomic_DNA"/>
</dbReference>
<dbReference type="GO" id="GO:0005506">
    <property type="term" value="F:iron ion binding"/>
    <property type="evidence" value="ECO:0007669"/>
    <property type="project" value="InterPro"/>
</dbReference>
<dbReference type="PANTHER" id="PTHR24198">
    <property type="entry name" value="ANKYRIN REPEAT AND PROTEIN KINASE DOMAIN-CONTAINING PROTEIN"/>
    <property type="match status" value="1"/>
</dbReference>
<evidence type="ECO:0000256" key="8">
    <source>
        <dbReference type="PROSITE-ProRule" id="PRU00023"/>
    </source>
</evidence>
<dbReference type="GO" id="GO:0016705">
    <property type="term" value="F:oxidoreductase activity, acting on paired donors, with incorporation or reduction of molecular oxygen"/>
    <property type="evidence" value="ECO:0007669"/>
    <property type="project" value="InterPro"/>
</dbReference>
<protein>
    <recommendedName>
        <fullName evidence="9">Fe2OG dioxygenase domain-containing protein</fullName>
    </recommendedName>
</protein>
<evidence type="ECO:0000256" key="4">
    <source>
        <dbReference type="ARBA" id="ARBA00022964"/>
    </source>
</evidence>
<accession>A0A3R6VES8</accession>
<comment type="caution">
    <text evidence="10">The sequence shown here is derived from an EMBL/GenBank/DDBJ whole genome shotgun (WGS) entry which is preliminary data.</text>
</comment>
<evidence type="ECO:0000313" key="10">
    <source>
        <dbReference type="EMBL" id="RHY21531.1"/>
    </source>
</evidence>
<feature type="repeat" description="ANK" evidence="8">
    <location>
        <begin position="338"/>
        <end position="362"/>
    </location>
</feature>